<dbReference type="EMBL" id="CP133614">
    <property type="protein sequence ID" value="WMV19271.1"/>
    <property type="molecule type" value="Genomic_DNA"/>
</dbReference>
<evidence type="ECO:0000313" key="1">
    <source>
        <dbReference type="EMBL" id="WMV19271.1"/>
    </source>
</evidence>
<dbReference type="Proteomes" id="UP001234989">
    <property type="component" value="Chromosome 3"/>
</dbReference>
<name>A0AAF0QEW7_SOLVR</name>
<organism evidence="1 2">
    <name type="scientific">Solanum verrucosum</name>
    <dbReference type="NCBI Taxonomy" id="315347"/>
    <lineage>
        <taxon>Eukaryota</taxon>
        <taxon>Viridiplantae</taxon>
        <taxon>Streptophyta</taxon>
        <taxon>Embryophyta</taxon>
        <taxon>Tracheophyta</taxon>
        <taxon>Spermatophyta</taxon>
        <taxon>Magnoliopsida</taxon>
        <taxon>eudicotyledons</taxon>
        <taxon>Gunneridae</taxon>
        <taxon>Pentapetalae</taxon>
        <taxon>asterids</taxon>
        <taxon>lamiids</taxon>
        <taxon>Solanales</taxon>
        <taxon>Solanaceae</taxon>
        <taxon>Solanoideae</taxon>
        <taxon>Solaneae</taxon>
        <taxon>Solanum</taxon>
    </lineage>
</organism>
<gene>
    <name evidence="1" type="ORF">MTR67_012656</name>
</gene>
<dbReference type="AlphaFoldDB" id="A0AAF0QEW7"/>
<accession>A0AAF0QEW7</accession>
<proteinExistence type="predicted"/>
<sequence length="25" mass="2884">MSLLFMEFRMVVISEKGLLVIGRIT</sequence>
<keyword evidence="2" id="KW-1185">Reference proteome</keyword>
<reference evidence="1" key="1">
    <citation type="submission" date="2023-08" db="EMBL/GenBank/DDBJ databases">
        <title>A de novo genome assembly of Solanum verrucosum Schlechtendal, a Mexican diploid species geographically isolated from the other diploid A-genome species in potato relatives.</title>
        <authorList>
            <person name="Hosaka K."/>
        </authorList>
    </citation>
    <scope>NUCLEOTIDE SEQUENCE</scope>
    <source>
        <tissue evidence="1">Young leaves</tissue>
    </source>
</reference>
<evidence type="ECO:0000313" key="2">
    <source>
        <dbReference type="Proteomes" id="UP001234989"/>
    </source>
</evidence>
<protein>
    <submittedName>
        <fullName evidence="1">Uncharacterized protein</fullName>
    </submittedName>
</protein>